<feature type="binding site" evidence="11">
    <location>
        <position position="210"/>
    </location>
    <ligand>
        <name>substrate</name>
    </ligand>
</feature>
<dbReference type="Proteomes" id="UP000317703">
    <property type="component" value="Segment"/>
</dbReference>
<dbReference type="InterPro" id="IPR001267">
    <property type="entry name" value="Thymidine_kinase"/>
</dbReference>
<dbReference type="SUPFAM" id="SSF57716">
    <property type="entry name" value="Glucocorticoid receptor-like (DNA-binding domain)"/>
    <property type="match status" value="1"/>
</dbReference>
<evidence type="ECO:0000256" key="1">
    <source>
        <dbReference type="ARBA" id="ARBA00007587"/>
    </source>
</evidence>
<dbReference type="EMBL" id="MN032614">
    <property type="protein sequence ID" value="QDJ96712.1"/>
    <property type="molecule type" value="Genomic_DNA"/>
</dbReference>
<evidence type="ECO:0000256" key="6">
    <source>
        <dbReference type="ARBA" id="ARBA00022741"/>
    </source>
</evidence>
<organism evidence="14 15">
    <name type="scientific">Aeromonas phage PS1</name>
    <dbReference type="NCBI Taxonomy" id="2591406"/>
    <lineage>
        <taxon>Viruses</taxon>
        <taxon>Duplodnaviria</taxon>
        <taxon>Heunggongvirae</taxon>
        <taxon>Uroviricota</taxon>
        <taxon>Caudoviricetes</taxon>
        <taxon>Chimalliviridae</taxon>
        <taxon>Ferozepurvirus</taxon>
        <taxon>Ferozepurvirus PS1</taxon>
    </lineage>
</organism>
<keyword evidence="8 12" id="KW-0067">ATP-binding</keyword>
<feature type="binding site" evidence="11">
    <location>
        <begin position="202"/>
        <end position="205"/>
    </location>
    <ligand>
        <name>substrate</name>
    </ligand>
</feature>
<name>A0A514TUL0_9CAUD</name>
<dbReference type="PANTHER" id="PTHR11441:SF0">
    <property type="entry name" value="THYMIDINE KINASE, CYTOSOLIC"/>
    <property type="match status" value="1"/>
</dbReference>
<dbReference type="GO" id="GO:0004797">
    <property type="term" value="F:thymidine kinase activity"/>
    <property type="evidence" value="ECO:0007669"/>
    <property type="project" value="UniProtKB-EC"/>
</dbReference>
<evidence type="ECO:0000256" key="13">
    <source>
        <dbReference type="RuleBase" id="RU004165"/>
    </source>
</evidence>
<feature type="active site" description="Proton acceptor" evidence="10">
    <location>
        <position position="120"/>
    </location>
</feature>
<comment type="similarity">
    <text evidence="1 13">Belongs to the thymidine kinase family.</text>
</comment>
<dbReference type="Gene3D" id="3.30.60.20">
    <property type="match status" value="1"/>
</dbReference>
<proteinExistence type="inferred from homology"/>
<dbReference type="SUPFAM" id="SSF52540">
    <property type="entry name" value="P-loop containing nucleoside triphosphate hydrolases"/>
    <property type="match status" value="1"/>
</dbReference>
<dbReference type="PANTHER" id="PTHR11441">
    <property type="entry name" value="THYMIDINE KINASE"/>
    <property type="match status" value="1"/>
</dbReference>
<dbReference type="Gene3D" id="3.40.50.300">
    <property type="entry name" value="P-loop containing nucleotide triphosphate hydrolases"/>
    <property type="match status" value="1"/>
</dbReference>
<dbReference type="GO" id="GO:0005524">
    <property type="term" value="F:ATP binding"/>
    <property type="evidence" value="ECO:0007669"/>
    <property type="project" value="UniProtKB-KW"/>
</dbReference>
<protein>
    <recommendedName>
        <fullName evidence="3 12">Thymidine kinase</fullName>
        <ecNumber evidence="2 12">2.7.1.21</ecNumber>
    </recommendedName>
</protein>
<evidence type="ECO:0000256" key="9">
    <source>
        <dbReference type="ARBA" id="ARBA00048254"/>
    </source>
</evidence>
<evidence type="ECO:0000256" key="5">
    <source>
        <dbReference type="ARBA" id="ARBA00022679"/>
    </source>
</evidence>
<dbReference type="GO" id="GO:0071897">
    <property type="term" value="P:DNA biosynthetic process"/>
    <property type="evidence" value="ECO:0007669"/>
    <property type="project" value="UniProtKB-KW"/>
</dbReference>
<sequence>MAKKIYLQYGCMNSSKTASMIMTHFNYREQGQNPMILKPSIDNREGTEPLVKCRAGLSAHAVVFTPDTNLFFLAAKLSGAKEIDFNRLNKLVAETETEHEQMVRFGQGFDKTVDCFLIDEIQFLTIEQAKQITDIADYLDIPVMCFGLRNDFQSNPFPASAYLQANAEELKETKGMCFCKRKATHVLRVDDEGNVIKEGEQICVGNNDRYHSVCRYHYKAGVFR</sequence>
<keyword evidence="5 12" id="KW-0808">Transferase</keyword>
<dbReference type="GO" id="GO:0046104">
    <property type="term" value="P:thymidine metabolic process"/>
    <property type="evidence" value="ECO:0007669"/>
    <property type="project" value="TreeGrafter"/>
</dbReference>
<reference evidence="14" key="1">
    <citation type="submission" date="2019-06" db="EMBL/GenBank/DDBJ databases">
        <title>Complete genome sequence of Aeromonas hydrophila bacteriophage PS1.</title>
        <authorList>
            <person name="Rai S."/>
            <person name="Tyagi A."/>
            <person name="Kumar N."/>
            <person name="Singh N."/>
        </authorList>
    </citation>
    <scope>NUCLEOTIDE SEQUENCE [LARGE SCALE GENOMIC DNA]</scope>
</reference>
<evidence type="ECO:0000256" key="11">
    <source>
        <dbReference type="PIRSR" id="PIRSR035805-2"/>
    </source>
</evidence>
<evidence type="ECO:0000256" key="2">
    <source>
        <dbReference type="ARBA" id="ARBA00012118"/>
    </source>
</evidence>
<evidence type="ECO:0000256" key="12">
    <source>
        <dbReference type="RuleBase" id="RU000544"/>
    </source>
</evidence>
<dbReference type="NCBIfam" id="NF003300">
    <property type="entry name" value="PRK04296.1-5"/>
    <property type="match status" value="1"/>
</dbReference>
<evidence type="ECO:0000256" key="8">
    <source>
        <dbReference type="ARBA" id="ARBA00022840"/>
    </source>
</evidence>
<accession>A0A514TUL0</accession>
<evidence type="ECO:0000256" key="7">
    <source>
        <dbReference type="ARBA" id="ARBA00022777"/>
    </source>
</evidence>
<dbReference type="Pfam" id="PF00265">
    <property type="entry name" value="TK"/>
    <property type="match status" value="2"/>
</dbReference>
<dbReference type="HAMAP" id="MF_00124">
    <property type="entry name" value="Thymidine_kinase"/>
    <property type="match status" value="1"/>
</dbReference>
<comment type="catalytic activity">
    <reaction evidence="9 12">
        <text>thymidine + ATP = dTMP + ADP + H(+)</text>
        <dbReference type="Rhea" id="RHEA:19129"/>
        <dbReference type="ChEBI" id="CHEBI:15378"/>
        <dbReference type="ChEBI" id="CHEBI:17748"/>
        <dbReference type="ChEBI" id="CHEBI:30616"/>
        <dbReference type="ChEBI" id="CHEBI:63528"/>
        <dbReference type="ChEBI" id="CHEBI:456216"/>
        <dbReference type="EC" id="2.7.1.21"/>
    </reaction>
</comment>
<evidence type="ECO:0000256" key="4">
    <source>
        <dbReference type="ARBA" id="ARBA00022634"/>
    </source>
</evidence>
<dbReference type="EC" id="2.7.1.21" evidence="2 12"/>
<dbReference type="PIRSF" id="PIRSF035805">
    <property type="entry name" value="TK_cell"/>
    <property type="match status" value="1"/>
</dbReference>
<gene>
    <name evidence="14" type="ORF">PS1_0201</name>
</gene>
<evidence type="ECO:0000313" key="15">
    <source>
        <dbReference type="Proteomes" id="UP000317703"/>
    </source>
</evidence>
<evidence type="ECO:0000313" key="14">
    <source>
        <dbReference type="EMBL" id="QDJ96712.1"/>
    </source>
</evidence>
<dbReference type="PROSITE" id="PS00603">
    <property type="entry name" value="TK_CELLULAR_TYPE"/>
    <property type="match status" value="1"/>
</dbReference>
<dbReference type="InterPro" id="IPR027417">
    <property type="entry name" value="P-loop_NTPase"/>
</dbReference>
<keyword evidence="4 12" id="KW-0237">DNA synthesis</keyword>
<keyword evidence="6 12" id="KW-0547">Nucleotide-binding</keyword>
<keyword evidence="7 12" id="KW-0418">Kinase</keyword>
<keyword evidence="15" id="KW-1185">Reference proteome</keyword>
<evidence type="ECO:0000256" key="3">
    <source>
        <dbReference type="ARBA" id="ARBA00020079"/>
    </source>
</evidence>
<evidence type="ECO:0000256" key="10">
    <source>
        <dbReference type="PIRSR" id="PIRSR035805-1"/>
    </source>
</evidence>
<dbReference type="InterPro" id="IPR020633">
    <property type="entry name" value="Thymidine_kinase_CS"/>
</dbReference>